<keyword evidence="1" id="KW-0732">Signal</keyword>
<reference evidence="2 3" key="1">
    <citation type="submission" date="2014-12" db="EMBL/GenBank/DDBJ databases">
        <title>Denitrispirillum autotrophicum gen. nov., sp. nov., Denitrifying, Facultatively Autotrophic Bacteria Isolated from Rice Paddy Soil.</title>
        <authorList>
            <person name="Ishii S."/>
            <person name="Ashida N."/>
            <person name="Ohno H."/>
            <person name="Otsuka S."/>
            <person name="Yokota A."/>
            <person name="Senoo K."/>
        </authorList>
    </citation>
    <scope>NUCLEOTIDE SEQUENCE [LARGE SCALE GENOMIC DNA]</scope>
    <source>
        <strain evidence="2 3">TSA66</strain>
    </source>
</reference>
<dbReference type="AlphaFoldDB" id="A0A0C1YPK8"/>
<comment type="caution">
    <text evidence="2">The sequence shown here is derived from an EMBL/GenBank/DDBJ whole genome shotgun (WGS) entry which is preliminary data.</text>
</comment>
<sequence>MRIKLLALAVSAAITSVPAFAADLFTVDGTVTYGTTQTQSYSFKTAEDALDAFKNENLQSRFSNYTDTAQANLTLGFRGLPMAVSYTANSTTLVFSVPSLGITQSFTGTTRDASQEQFSDFMKKNGGDILNRIMKKLAEVSPDDPVAGNPNSLMGQMVANDFANGFSNVATNIGAAPNEKVNNLIGIGARFTSLRQNGNNSNNFAIPFSYTVRSDIDPRRQLIFNLPVSYTEVEGAKAYSAGFGASYRFPMNDAWTLTPSLNYGLAGSRDLGAVGQAVGASIASTYIFTKPSYDIAIGNMVGHYRTLKLTAGDYSYNPGIANTVFRNGVMYSRPVTAFGKKMSIEYSLIDTRYTGTKLYNQGYDELGVTLGTNKRANSARSFFRAGASYLHSASSKGFTLNVGYWF</sequence>
<dbReference type="EMBL" id="JWJG01000028">
    <property type="protein sequence ID" value="KIF82497.1"/>
    <property type="molecule type" value="Genomic_DNA"/>
</dbReference>
<accession>A0A0C1YPK8</accession>
<organism evidence="2 3">
    <name type="scientific">Noviherbaspirillum autotrophicum</name>
    <dbReference type="NCBI Taxonomy" id="709839"/>
    <lineage>
        <taxon>Bacteria</taxon>
        <taxon>Pseudomonadati</taxon>
        <taxon>Pseudomonadota</taxon>
        <taxon>Betaproteobacteria</taxon>
        <taxon>Burkholderiales</taxon>
        <taxon>Oxalobacteraceae</taxon>
        <taxon>Noviherbaspirillum</taxon>
    </lineage>
</organism>
<proteinExistence type="predicted"/>
<feature type="chain" id="PRO_5002160893" description="Autotransporter domain-containing protein" evidence="1">
    <location>
        <begin position="22"/>
        <end position="406"/>
    </location>
</feature>
<feature type="signal peptide" evidence="1">
    <location>
        <begin position="1"/>
        <end position="21"/>
    </location>
</feature>
<dbReference type="RefSeq" id="WP_040041171.1">
    <property type="nucleotide sequence ID" value="NZ_JWJG01000028.1"/>
</dbReference>
<evidence type="ECO:0000256" key="1">
    <source>
        <dbReference type="SAM" id="SignalP"/>
    </source>
</evidence>
<keyword evidence="3" id="KW-1185">Reference proteome</keyword>
<protein>
    <recommendedName>
        <fullName evidence="4">Autotransporter domain-containing protein</fullName>
    </recommendedName>
</protein>
<gene>
    <name evidence="2" type="ORF">TSA66_19440</name>
</gene>
<evidence type="ECO:0008006" key="4">
    <source>
        <dbReference type="Google" id="ProtNLM"/>
    </source>
</evidence>
<name>A0A0C1YPK8_9BURK</name>
<dbReference type="OrthoDB" id="7462457at2"/>
<evidence type="ECO:0000313" key="3">
    <source>
        <dbReference type="Proteomes" id="UP000031572"/>
    </source>
</evidence>
<dbReference type="Proteomes" id="UP000031572">
    <property type="component" value="Unassembled WGS sequence"/>
</dbReference>
<evidence type="ECO:0000313" key="2">
    <source>
        <dbReference type="EMBL" id="KIF82497.1"/>
    </source>
</evidence>